<evidence type="ECO:0000313" key="2">
    <source>
        <dbReference type="EMBL" id="AZW15640.1"/>
    </source>
</evidence>
<organism evidence="2 3">
    <name type="scientific">Bordetella hinzii</name>
    <dbReference type="NCBI Taxonomy" id="103855"/>
    <lineage>
        <taxon>Bacteria</taxon>
        <taxon>Pseudomonadati</taxon>
        <taxon>Pseudomonadota</taxon>
        <taxon>Betaproteobacteria</taxon>
        <taxon>Burkholderiales</taxon>
        <taxon>Alcaligenaceae</taxon>
        <taxon>Bordetella</taxon>
    </lineage>
</organism>
<name>A0AAN1VEL9_9BORD</name>
<dbReference type="InterPro" id="IPR002539">
    <property type="entry name" value="MaoC-like_dom"/>
</dbReference>
<feature type="domain" description="MaoC-like" evidence="1">
    <location>
        <begin position="22"/>
        <end position="125"/>
    </location>
</feature>
<dbReference type="Pfam" id="PF01575">
    <property type="entry name" value="MaoC_dehydratas"/>
    <property type="match status" value="1"/>
</dbReference>
<dbReference type="GO" id="GO:0006633">
    <property type="term" value="P:fatty acid biosynthetic process"/>
    <property type="evidence" value="ECO:0007669"/>
    <property type="project" value="TreeGrafter"/>
</dbReference>
<reference evidence="3" key="1">
    <citation type="submission" date="2017-10" db="EMBL/GenBank/DDBJ databases">
        <title>Whole genome sequencing of various Bordetella species.</title>
        <authorList>
            <person name="Weigand M.R."/>
            <person name="Loparev V."/>
            <person name="Peng Y."/>
            <person name="Bowden K.E."/>
            <person name="Tondella M.L."/>
            <person name="Williams M.M."/>
        </authorList>
    </citation>
    <scope>NUCLEOTIDE SEQUENCE [LARGE SCALE GENOMIC DNA]</scope>
    <source>
        <strain evidence="3">H720</strain>
    </source>
</reference>
<dbReference type="InterPro" id="IPR050965">
    <property type="entry name" value="UPF0336/Enoyl-CoA_hydratase"/>
</dbReference>
<dbReference type="InterPro" id="IPR029069">
    <property type="entry name" value="HotDog_dom_sf"/>
</dbReference>
<dbReference type="AlphaFoldDB" id="A0AAN1VEL9"/>
<dbReference type="EMBL" id="CP024172">
    <property type="protein sequence ID" value="AZW15640.1"/>
    <property type="molecule type" value="Genomic_DNA"/>
</dbReference>
<dbReference type="Proteomes" id="UP000282741">
    <property type="component" value="Chromosome"/>
</dbReference>
<evidence type="ECO:0000259" key="1">
    <source>
        <dbReference type="Pfam" id="PF01575"/>
    </source>
</evidence>
<dbReference type="RefSeq" id="WP_032978991.1">
    <property type="nucleotide sequence ID" value="NZ_CP012077.1"/>
</dbReference>
<proteinExistence type="predicted"/>
<accession>A0AAN1VEL9</accession>
<evidence type="ECO:0000313" key="3">
    <source>
        <dbReference type="Proteomes" id="UP000282741"/>
    </source>
</evidence>
<dbReference type="GO" id="GO:0019171">
    <property type="term" value="F:(3R)-hydroxyacyl-[acyl-carrier-protein] dehydratase activity"/>
    <property type="evidence" value="ECO:0007669"/>
    <property type="project" value="TreeGrafter"/>
</dbReference>
<dbReference type="Gene3D" id="3.10.129.10">
    <property type="entry name" value="Hotdog Thioesterase"/>
    <property type="match status" value="1"/>
</dbReference>
<gene>
    <name evidence="2" type="ORF">CS347_02000</name>
</gene>
<protein>
    <recommendedName>
        <fullName evidence="1">MaoC-like domain-containing protein</fullName>
    </recommendedName>
</protein>
<dbReference type="CDD" id="cd03441">
    <property type="entry name" value="R_hydratase_like"/>
    <property type="match status" value="1"/>
</dbReference>
<sequence>MTVTTPAPQLAAMDLAIGSIVAQREVRLDSQAFGQFAALTGDAHPIHYDAGYARGQGLKAPIAHGLLLVAISALGATALSAQLHDAMVAMLGVDADFRRPVYLDDTVRCTYRIEQIEHGQKSRSKVRIAVTIEALDEEGNPGGEPNCRVHLRFLLKTNIKG</sequence>
<dbReference type="GeneID" id="92997358"/>
<dbReference type="SUPFAM" id="SSF54637">
    <property type="entry name" value="Thioesterase/thiol ester dehydrase-isomerase"/>
    <property type="match status" value="1"/>
</dbReference>
<dbReference type="PANTHER" id="PTHR43437:SF3">
    <property type="entry name" value="HYDROXYACYL-THIOESTER DEHYDRATASE TYPE 2, MITOCHONDRIAL"/>
    <property type="match status" value="1"/>
</dbReference>
<dbReference type="PANTHER" id="PTHR43437">
    <property type="entry name" value="HYDROXYACYL-THIOESTER DEHYDRATASE TYPE 2, MITOCHONDRIAL-RELATED"/>
    <property type="match status" value="1"/>
</dbReference>